<reference evidence="1 2" key="1">
    <citation type="journal article" date="2014" name="Genome Biol. Evol.">
        <title>The genome of the myxosporean Thelohanellus kitauei shows adaptations to nutrient acquisition within its fish host.</title>
        <authorList>
            <person name="Yang Y."/>
            <person name="Xiong J."/>
            <person name="Zhou Z."/>
            <person name="Huo F."/>
            <person name="Miao W."/>
            <person name="Ran C."/>
            <person name="Liu Y."/>
            <person name="Zhang J."/>
            <person name="Feng J."/>
            <person name="Wang M."/>
            <person name="Wang M."/>
            <person name="Wang L."/>
            <person name="Yao B."/>
        </authorList>
    </citation>
    <scope>NUCLEOTIDE SEQUENCE [LARGE SCALE GENOMIC DNA]</scope>
    <source>
        <strain evidence="1">Wuqing</strain>
    </source>
</reference>
<dbReference type="Proteomes" id="UP000031668">
    <property type="component" value="Unassembled WGS sequence"/>
</dbReference>
<evidence type="ECO:0000313" key="1">
    <source>
        <dbReference type="EMBL" id="KII62847.1"/>
    </source>
</evidence>
<evidence type="ECO:0008006" key="3">
    <source>
        <dbReference type="Google" id="ProtNLM"/>
    </source>
</evidence>
<organism evidence="1 2">
    <name type="scientific">Thelohanellus kitauei</name>
    <name type="common">Myxosporean</name>
    <dbReference type="NCBI Taxonomy" id="669202"/>
    <lineage>
        <taxon>Eukaryota</taxon>
        <taxon>Metazoa</taxon>
        <taxon>Cnidaria</taxon>
        <taxon>Myxozoa</taxon>
        <taxon>Myxosporea</taxon>
        <taxon>Bivalvulida</taxon>
        <taxon>Platysporina</taxon>
        <taxon>Myxobolidae</taxon>
        <taxon>Thelohanellus</taxon>
    </lineage>
</organism>
<protein>
    <recommendedName>
        <fullName evidence="3">ISXO2-like transposase domain-containing protein</fullName>
    </recommendedName>
</protein>
<name>A0A0C2J158_THEKT</name>
<gene>
    <name evidence="1" type="ORF">RF11_01556</name>
</gene>
<dbReference type="EMBL" id="JWZT01004865">
    <property type="protein sequence ID" value="KII62847.1"/>
    <property type="molecule type" value="Genomic_DNA"/>
</dbReference>
<accession>A0A0C2J158</accession>
<comment type="caution">
    <text evidence="1">The sequence shown here is derived from an EMBL/GenBank/DDBJ whole genome shotgun (WGS) entry which is preliminary data.</text>
</comment>
<evidence type="ECO:0000313" key="2">
    <source>
        <dbReference type="Proteomes" id="UP000031668"/>
    </source>
</evidence>
<proteinExistence type="predicted"/>
<keyword evidence="2" id="KW-1185">Reference proteome</keyword>
<dbReference type="AlphaFoldDB" id="A0A0C2J158"/>
<sequence>MQRSIKHSNLLPDASKLITDWFNHCREICRGKNLAYFNNPQFGTGNEQRINGQRPNILIQIDEILLKGKKSANSKPRKKNTGPMDIRIIECHKQPDGHYKFGKNRKYYCQNFRVYIARGSIIWSDMRPPYILIGQDGDGLIHESLIHSEQFVIEHGVHTQNIEREG</sequence>